<keyword evidence="3" id="KW-0597">Phosphoprotein</keyword>
<dbReference type="SUPFAM" id="SSF55874">
    <property type="entry name" value="ATPase domain of HSP90 chaperone/DNA topoisomerase II/histidine kinase"/>
    <property type="match status" value="1"/>
</dbReference>
<evidence type="ECO:0000256" key="2">
    <source>
        <dbReference type="ARBA" id="ARBA00012438"/>
    </source>
</evidence>
<dbReference type="InterPro" id="IPR004358">
    <property type="entry name" value="Sig_transdc_His_kin-like_C"/>
</dbReference>
<dbReference type="Gene3D" id="1.10.287.130">
    <property type="match status" value="1"/>
</dbReference>
<keyword evidence="8" id="KW-0812">Transmembrane</keyword>
<dbReference type="SMART" id="SM00387">
    <property type="entry name" value="HATPase_c"/>
    <property type="match status" value="1"/>
</dbReference>
<evidence type="ECO:0000256" key="7">
    <source>
        <dbReference type="SAM" id="Coils"/>
    </source>
</evidence>
<dbReference type="PANTHER" id="PTHR43711">
    <property type="entry name" value="TWO-COMPONENT HISTIDINE KINASE"/>
    <property type="match status" value="1"/>
</dbReference>
<name>A0ABW0BXG5_9BACT</name>
<keyword evidence="8" id="KW-0472">Membrane</keyword>
<keyword evidence="6" id="KW-0902">Two-component regulatory system</keyword>
<dbReference type="PROSITE" id="PS50109">
    <property type="entry name" value="HIS_KIN"/>
    <property type="match status" value="1"/>
</dbReference>
<evidence type="ECO:0000256" key="8">
    <source>
        <dbReference type="SAM" id="Phobius"/>
    </source>
</evidence>
<dbReference type="Gene3D" id="1.25.40.10">
    <property type="entry name" value="Tetratricopeptide repeat domain"/>
    <property type="match status" value="2"/>
</dbReference>
<dbReference type="SMART" id="SM00028">
    <property type="entry name" value="TPR"/>
    <property type="match status" value="3"/>
</dbReference>
<dbReference type="InterPro" id="IPR019734">
    <property type="entry name" value="TPR_rpt"/>
</dbReference>
<dbReference type="InterPro" id="IPR050736">
    <property type="entry name" value="Sensor_HK_Regulatory"/>
</dbReference>
<dbReference type="Proteomes" id="UP001596163">
    <property type="component" value="Unassembled WGS sequence"/>
</dbReference>
<keyword evidence="10" id="KW-0547">Nucleotide-binding</keyword>
<dbReference type="InterPro" id="IPR011990">
    <property type="entry name" value="TPR-like_helical_dom_sf"/>
</dbReference>
<dbReference type="InterPro" id="IPR036890">
    <property type="entry name" value="HATPase_C_sf"/>
</dbReference>
<evidence type="ECO:0000256" key="1">
    <source>
        <dbReference type="ARBA" id="ARBA00000085"/>
    </source>
</evidence>
<dbReference type="GO" id="GO:0005524">
    <property type="term" value="F:ATP binding"/>
    <property type="evidence" value="ECO:0007669"/>
    <property type="project" value="UniProtKB-KW"/>
</dbReference>
<feature type="domain" description="Histidine kinase" evidence="9">
    <location>
        <begin position="540"/>
        <end position="760"/>
    </location>
</feature>
<dbReference type="SMART" id="SM00388">
    <property type="entry name" value="HisKA"/>
    <property type="match status" value="1"/>
</dbReference>
<dbReference type="CDD" id="cd00075">
    <property type="entry name" value="HATPase"/>
    <property type="match status" value="1"/>
</dbReference>
<evidence type="ECO:0000256" key="6">
    <source>
        <dbReference type="ARBA" id="ARBA00023012"/>
    </source>
</evidence>
<feature type="transmembrane region" description="Helical" evidence="8">
    <location>
        <begin position="15"/>
        <end position="33"/>
    </location>
</feature>
<dbReference type="InterPro" id="IPR003594">
    <property type="entry name" value="HATPase_dom"/>
</dbReference>
<keyword evidence="5" id="KW-0418">Kinase</keyword>
<evidence type="ECO:0000256" key="5">
    <source>
        <dbReference type="ARBA" id="ARBA00022777"/>
    </source>
</evidence>
<gene>
    <name evidence="10" type="ORF">ACFPIK_12795</name>
</gene>
<comment type="catalytic activity">
    <reaction evidence="1">
        <text>ATP + protein L-histidine = ADP + protein N-phospho-L-histidine.</text>
        <dbReference type="EC" id="2.7.13.3"/>
    </reaction>
</comment>
<organism evidence="10 11">
    <name type="scientific">Algoriphagus aquatilis</name>
    <dbReference type="NCBI Taxonomy" id="490186"/>
    <lineage>
        <taxon>Bacteria</taxon>
        <taxon>Pseudomonadati</taxon>
        <taxon>Bacteroidota</taxon>
        <taxon>Cytophagia</taxon>
        <taxon>Cytophagales</taxon>
        <taxon>Cyclobacteriaceae</taxon>
        <taxon>Algoriphagus</taxon>
    </lineage>
</organism>
<evidence type="ECO:0000256" key="4">
    <source>
        <dbReference type="ARBA" id="ARBA00022679"/>
    </source>
</evidence>
<keyword evidence="4" id="KW-0808">Transferase</keyword>
<proteinExistence type="predicted"/>
<feature type="transmembrane region" description="Helical" evidence="8">
    <location>
        <begin position="361"/>
        <end position="384"/>
    </location>
</feature>
<dbReference type="RefSeq" id="WP_377915862.1">
    <property type="nucleotide sequence ID" value="NZ_JBHSKS010000010.1"/>
</dbReference>
<dbReference type="InterPro" id="IPR036097">
    <property type="entry name" value="HisK_dim/P_sf"/>
</dbReference>
<protein>
    <recommendedName>
        <fullName evidence="2">histidine kinase</fullName>
        <ecNumber evidence="2">2.7.13.3</ecNumber>
    </recommendedName>
</protein>
<evidence type="ECO:0000256" key="3">
    <source>
        <dbReference type="ARBA" id="ARBA00022553"/>
    </source>
</evidence>
<dbReference type="SUPFAM" id="SSF47384">
    <property type="entry name" value="Homodimeric domain of signal transducing histidine kinase"/>
    <property type="match status" value="1"/>
</dbReference>
<dbReference type="InterPro" id="IPR005467">
    <property type="entry name" value="His_kinase_dom"/>
</dbReference>
<keyword evidence="7" id="KW-0175">Coiled coil</keyword>
<feature type="coiled-coil region" evidence="7">
    <location>
        <begin position="507"/>
        <end position="537"/>
    </location>
</feature>
<dbReference type="Gene3D" id="3.30.565.10">
    <property type="entry name" value="Histidine kinase-like ATPase, C-terminal domain"/>
    <property type="match status" value="1"/>
</dbReference>
<evidence type="ECO:0000313" key="11">
    <source>
        <dbReference type="Proteomes" id="UP001596163"/>
    </source>
</evidence>
<reference evidence="11" key="1">
    <citation type="journal article" date="2019" name="Int. J. Syst. Evol. Microbiol.">
        <title>The Global Catalogue of Microorganisms (GCM) 10K type strain sequencing project: providing services to taxonomists for standard genome sequencing and annotation.</title>
        <authorList>
            <consortium name="The Broad Institute Genomics Platform"/>
            <consortium name="The Broad Institute Genome Sequencing Center for Infectious Disease"/>
            <person name="Wu L."/>
            <person name="Ma J."/>
        </authorList>
    </citation>
    <scope>NUCLEOTIDE SEQUENCE [LARGE SCALE GENOMIC DNA]</scope>
    <source>
        <strain evidence="11">CGMCC 1.7030</strain>
    </source>
</reference>
<keyword evidence="11" id="KW-1185">Reference proteome</keyword>
<dbReference type="EC" id="2.7.13.3" evidence="2"/>
<dbReference type="PRINTS" id="PR00344">
    <property type="entry name" value="BCTRLSENSOR"/>
</dbReference>
<dbReference type="Gene3D" id="3.30.450.20">
    <property type="entry name" value="PAS domain"/>
    <property type="match status" value="1"/>
</dbReference>
<evidence type="ECO:0000313" key="10">
    <source>
        <dbReference type="EMBL" id="MFC5192647.1"/>
    </source>
</evidence>
<dbReference type="SUPFAM" id="SSF48452">
    <property type="entry name" value="TPR-like"/>
    <property type="match status" value="2"/>
</dbReference>
<dbReference type="CDD" id="cd00082">
    <property type="entry name" value="HisKA"/>
    <property type="match status" value="1"/>
</dbReference>
<evidence type="ECO:0000259" key="9">
    <source>
        <dbReference type="PROSITE" id="PS50109"/>
    </source>
</evidence>
<dbReference type="PANTHER" id="PTHR43711:SF26">
    <property type="entry name" value="SENSOR HISTIDINE KINASE RCSC"/>
    <property type="match status" value="1"/>
</dbReference>
<dbReference type="Pfam" id="PF00512">
    <property type="entry name" value="HisKA"/>
    <property type="match status" value="1"/>
</dbReference>
<accession>A0ABW0BXG5</accession>
<dbReference type="EMBL" id="JBHSKS010000010">
    <property type="protein sequence ID" value="MFC5192647.1"/>
    <property type="molecule type" value="Genomic_DNA"/>
</dbReference>
<keyword evidence="10" id="KW-0067">ATP-binding</keyword>
<keyword evidence="8" id="KW-1133">Transmembrane helix</keyword>
<comment type="caution">
    <text evidence="10">The sequence shown here is derived from an EMBL/GenBank/DDBJ whole genome shotgun (WGS) entry which is preliminary data.</text>
</comment>
<dbReference type="InterPro" id="IPR003661">
    <property type="entry name" value="HisK_dim/P_dom"/>
</dbReference>
<sequence length="760" mass="86854">MKLLSENFSFLKNPFAILLFGLFFSFFIVLLNYDRIEKQVGGPSEKEMKQLDSLSIKARDLSRIDPQKSLALTLELLAKSQEYDYQKGLGNSYRLLALASVQARNFVLTKDYIQKAKEIYLDLGDDSGLADIENTNGSLYIYMGDTVKAIGPYRRAYEIYSQLNKYDRVRVAAFNLAFSYSAIPNLDSSRYFLEIAEQLKTKKEDVPGFGVTQGLRGKIAYLEGDYTQAKQYFQESLDYYYSNKAQESFVAFFESTLFLAKMYEADGKLDEAINILKQGLSSEAIFLSESLTRQIYIDLINLYETRGDFTNSSKIFWEKERFEAELERRKVEQSKNFSAELTLYKGFQLENEQLNSRLSTVMLLSILGGVFTFFILILFLRVIYLNRKNKELKILVDKSFQIAQIGTFEVGIKSDGKIELLEISDIIFKLLAVKPSQGGSSNLSLESLIDKSQQEKLQGIILTYSSSNDFFKEEFDITNLDGDRSIVRVIARVIPDKKGQVILKGILLDITSEYQVLEQTRENLDKEKNLKELREQLMHMTSHEFRTPLSNISSSIELISLLYSRISQEDLQFRFKTIVQNARGNITRLVGMLDDLLLYERVQSDEYEVKSEPFNLKPYLEDLIAEVKESKNSDTNVLLMIPDEGVIIDSDKDLLHHIFTNLLGNSIKYLDKKLPVEFEVNSAGNLVHFRLKDYGIGIPEKDMEKLFTPFKRASNVTGRPGTGLGLSIVKRMITKLGGEIMVSSKEGEFSEFSITLPKSK</sequence>
<dbReference type="Pfam" id="PF02518">
    <property type="entry name" value="HATPase_c"/>
    <property type="match status" value="1"/>
</dbReference>